<dbReference type="EMBL" id="WSZK01000047">
    <property type="protein sequence ID" value="MWG36946.1"/>
    <property type="molecule type" value="Genomic_DNA"/>
</dbReference>
<gene>
    <name evidence="1" type="ORF">GQS65_21080</name>
</gene>
<keyword evidence="2" id="KW-1185">Reference proteome</keyword>
<sequence length="49" mass="5536">MIDAEALTTVAESVREHLYDLADREDLSDGEIIVVADSLAERAREDYLR</sequence>
<dbReference type="AlphaFoldDB" id="A0A6B0GPX8"/>
<accession>A0A6B0GPX8</accession>
<dbReference type="Proteomes" id="UP000451471">
    <property type="component" value="Unassembled WGS sequence"/>
</dbReference>
<name>A0A6B0GPX8_9EURY</name>
<organism evidence="1 2">
    <name type="scientific">Halomarina oriensis</name>
    <dbReference type="NCBI Taxonomy" id="671145"/>
    <lineage>
        <taxon>Archaea</taxon>
        <taxon>Methanobacteriati</taxon>
        <taxon>Methanobacteriota</taxon>
        <taxon>Stenosarchaea group</taxon>
        <taxon>Halobacteria</taxon>
        <taxon>Halobacteriales</taxon>
        <taxon>Natronomonadaceae</taxon>
        <taxon>Halomarina</taxon>
    </lineage>
</organism>
<dbReference type="RefSeq" id="WP_158206592.1">
    <property type="nucleotide sequence ID" value="NZ_WSZK01000047.1"/>
</dbReference>
<evidence type="ECO:0000313" key="1">
    <source>
        <dbReference type="EMBL" id="MWG36946.1"/>
    </source>
</evidence>
<proteinExistence type="predicted"/>
<protein>
    <submittedName>
        <fullName evidence="1">Uncharacterized protein</fullName>
    </submittedName>
</protein>
<evidence type="ECO:0000313" key="2">
    <source>
        <dbReference type="Proteomes" id="UP000451471"/>
    </source>
</evidence>
<comment type="caution">
    <text evidence="1">The sequence shown here is derived from an EMBL/GenBank/DDBJ whole genome shotgun (WGS) entry which is preliminary data.</text>
</comment>
<reference evidence="1 2" key="1">
    <citation type="submission" date="2019-12" db="EMBL/GenBank/DDBJ databases">
        <title>Halocatena pleomorpha gen. nov. sp. nov., an extremely halophilic archaeon of family Halobacteriaceae isolated from saltpan soil.</title>
        <authorList>
            <person name="Pal Y."/>
            <person name="Verma A."/>
            <person name="Krishnamurthi S."/>
            <person name="Kumar P."/>
        </authorList>
    </citation>
    <scope>NUCLEOTIDE SEQUENCE [LARGE SCALE GENOMIC DNA]</scope>
    <source>
        <strain evidence="1 2">JCM 16495</strain>
    </source>
</reference>